<dbReference type="EMBL" id="FPHE01000046">
    <property type="protein sequence ID" value="SFV53612.1"/>
    <property type="molecule type" value="Genomic_DNA"/>
</dbReference>
<dbReference type="AlphaFoldDB" id="A0A1W1BJA1"/>
<dbReference type="InterPro" id="IPR011322">
    <property type="entry name" value="N-reg_PII-like_a/b"/>
</dbReference>
<evidence type="ECO:0000256" key="8">
    <source>
        <dbReference type="ARBA" id="ARBA00022490"/>
    </source>
</evidence>
<evidence type="ECO:0000256" key="14">
    <source>
        <dbReference type="ARBA" id="ARBA00022840"/>
    </source>
</evidence>
<keyword evidence="9" id="KW-0028">Amino-acid biosynthesis</keyword>
<evidence type="ECO:0000256" key="16">
    <source>
        <dbReference type="ARBA" id="ARBA00023102"/>
    </source>
</evidence>
<dbReference type="InterPro" id="IPR001348">
    <property type="entry name" value="ATP_PRibTrfase_HisG"/>
</dbReference>
<keyword evidence="13" id="KW-0547">Nucleotide-binding</keyword>
<dbReference type="Gene3D" id="3.30.70.120">
    <property type="match status" value="1"/>
</dbReference>
<dbReference type="PANTHER" id="PTHR21403">
    <property type="entry name" value="ATP PHOSPHORIBOSYLTRANSFERASE ATP-PRTASE"/>
    <property type="match status" value="1"/>
</dbReference>
<evidence type="ECO:0000256" key="4">
    <source>
        <dbReference type="ARBA" id="ARBA00004667"/>
    </source>
</evidence>
<evidence type="ECO:0000256" key="7">
    <source>
        <dbReference type="ARBA" id="ARBA00020998"/>
    </source>
</evidence>
<evidence type="ECO:0000256" key="6">
    <source>
        <dbReference type="ARBA" id="ARBA00011946"/>
    </source>
</evidence>
<dbReference type="InterPro" id="IPR020621">
    <property type="entry name" value="ATP-PRT_HisG_long"/>
</dbReference>
<dbReference type="SUPFAM" id="SSF53850">
    <property type="entry name" value="Periplasmic binding protein-like II"/>
    <property type="match status" value="1"/>
</dbReference>
<evidence type="ECO:0000259" key="19">
    <source>
        <dbReference type="Pfam" id="PF08029"/>
    </source>
</evidence>
<gene>
    <name evidence="20" type="ORF">MNB_SV-12-1785</name>
</gene>
<proteinExistence type="inferred from homology"/>
<evidence type="ECO:0000256" key="11">
    <source>
        <dbReference type="ARBA" id="ARBA00022679"/>
    </source>
</evidence>
<evidence type="ECO:0000256" key="2">
    <source>
        <dbReference type="ARBA" id="ARBA00001946"/>
    </source>
</evidence>
<protein>
    <recommendedName>
        <fullName evidence="7">ATP phosphoribosyltransferase</fullName>
        <ecNumber evidence="6">2.4.2.17</ecNumber>
    </recommendedName>
</protein>
<dbReference type="HAMAP" id="MF_00079">
    <property type="entry name" value="HisG_Long"/>
    <property type="match status" value="1"/>
</dbReference>
<evidence type="ECO:0000256" key="3">
    <source>
        <dbReference type="ARBA" id="ARBA00004496"/>
    </source>
</evidence>
<keyword evidence="12" id="KW-0479">Metal-binding</keyword>
<accession>A0A1W1BJA1</accession>
<dbReference type="NCBIfam" id="TIGR00070">
    <property type="entry name" value="hisG"/>
    <property type="match status" value="1"/>
</dbReference>
<comment type="catalytic activity">
    <reaction evidence="1">
        <text>1-(5-phospho-beta-D-ribosyl)-ATP + diphosphate = 5-phospho-alpha-D-ribose 1-diphosphate + ATP</text>
        <dbReference type="Rhea" id="RHEA:18473"/>
        <dbReference type="ChEBI" id="CHEBI:30616"/>
        <dbReference type="ChEBI" id="CHEBI:33019"/>
        <dbReference type="ChEBI" id="CHEBI:58017"/>
        <dbReference type="ChEBI" id="CHEBI:73183"/>
        <dbReference type="EC" id="2.4.2.17"/>
    </reaction>
</comment>
<keyword evidence="8" id="KW-0963">Cytoplasm</keyword>
<evidence type="ECO:0000256" key="1">
    <source>
        <dbReference type="ARBA" id="ARBA00000915"/>
    </source>
</evidence>
<feature type="domain" description="Histidine biosynthesis HisG C-terminal" evidence="19">
    <location>
        <begin position="217"/>
        <end position="285"/>
    </location>
</feature>
<organism evidence="20">
    <name type="scientific">hydrothermal vent metagenome</name>
    <dbReference type="NCBI Taxonomy" id="652676"/>
    <lineage>
        <taxon>unclassified sequences</taxon>
        <taxon>metagenomes</taxon>
        <taxon>ecological metagenomes</taxon>
    </lineage>
</organism>
<keyword evidence="16" id="KW-0368">Histidine biosynthesis</keyword>
<dbReference type="CDD" id="cd13593">
    <property type="entry name" value="PBP2_HisGL3"/>
    <property type="match status" value="1"/>
</dbReference>
<dbReference type="UniPathway" id="UPA00031">
    <property type="reaction ID" value="UER00006"/>
</dbReference>
<dbReference type="InterPro" id="IPR013115">
    <property type="entry name" value="HisG_C"/>
</dbReference>
<evidence type="ECO:0000256" key="13">
    <source>
        <dbReference type="ARBA" id="ARBA00022741"/>
    </source>
</evidence>
<comment type="pathway">
    <text evidence="4">Amino-acid biosynthesis; L-histidine biosynthesis; L-histidine from 5-phospho-alpha-D-ribose 1-diphosphate: step 1/9.</text>
</comment>
<dbReference type="InterPro" id="IPR013820">
    <property type="entry name" value="ATP_PRibTrfase_cat"/>
</dbReference>
<dbReference type="PANTHER" id="PTHR21403:SF10">
    <property type="entry name" value="ATP PHOSPHORIBOSYLTRANSFERASE"/>
    <property type="match status" value="1"/>
</dbReference>
<dbReference type="GO" id="GO:0003879">
    <property type="term" value="F:ATP phosphoribosyltransferase activity"/>
    <property type="evidence" value="ECO:0007669"/>
    <property type="project" value="UniProtKB-EC"/>
</dbReference>
<dbReference type="Gene3D" id="3.40.190.10">
    <property type="entry name" value="Periplasmic binding protein-like II"/>
    <property type="match status" value="2"/>
</dbReference>
<keyword evidence="15" id="KW-0460">Magnesium</keyword>
<reference evidence="20" key="1">
    <citation type="submission" date="2016-10" db="EMBL/GenBank/DDBJ databases">
        <authorList>
            <person name="de Groot N.N."/>
        </authorList>
    </citation>
    <scope>NUCLEOTIDE SEQUENCE</scope>
</reference>
<evidence type="ECO:0000256" key="17">
    <source>
        <dbReference type="ARBA" id="ARBA00024861"/>
    </source>
</evidence>
<name>A0A1W1BJA1_9ZZZZ</name>
<dbReference type="GO" id="GO:0005737">
    <property type="term" value="C:cytoplasm"/>
    <property type="evidence" value="ECO:0007669"/>
    <property type="project" value="UniProtKB-SubCell"/>
</dbReference>
<comment type="similarity">
    <text evidence="5">Belongs to the ATP phosphoribosyltransferase family. Long subfamily.</text>
</comment>
<dbReference type="Pfam" id="PF01634">
    <property type="entry name" value="HisG"/>
    <property type="match status" value="1"/>
</dbReference>
<feature type="domain" description="ATP phosphoribosyltransferase catalytic" evidence="18">
    <location>
        <begin position="49"/>
        <end position="209"/>
    </location>
</feature>
<evidence type="ECO:0000313" key="20">
    <source>
        <dbReference type="EMBL" id="SFV53612.1"/>
    </source>
</evidence>
<dbReference type="InterPro" id="IPR015867">
    <property type="entry name" value="N-reg_PII/ATP_PRibTrfase_C"/>
</dbReference>
<keyword evidence="14" id="KW-0067">ATP-binding</keyword>
<evidence type="ECO:0000256" key="15">
    <source>
        <dbReference type="ARBA" id="ARBA00022842"/>
    </source>
</evidence>
<dbReference type="GO" id="GO:0000105">
    <property type="term" value="P:L-histidine biosynthetic process"/>
    <property type="evidence" value="ECO:0007669"/>
    <property type="project" value="UniProtKB-UniPathway"/>
</dbReference>
<evidence type="ECO:0000256" key="9">
    <source>
        <dbReference type="ARBA" id="ARBA00022605"/>
    </source>
</evidence>
<keyword evidence="10 20" id="KW-0328">Glycosyltransferase</keyword>
<dbReference type="FunFam" id="3.30.70.120:FF:000002">
    <property type="entry name" value="ATP phosphoribosyltransferase"/>
    <property type="match status" value="1"/>
</dbReference>
<dbReference type="NCBIfam" id="TIGR03455">
    <property type="entry name" value="HisG_C-term"/>
    <property type="match status" value="1"/>
</dbReference>
<sequence length="288" mass="32139">MILKLGIPKGSLQESTIKIFGEAGYDIKVKERNYYPSIDDSELECMLIRAQEMARYVEGEQIDCGLTGLDWIKENRADVVEVAELTYAKQSFRPIRWVLAVKEGSPYKSVKDLEGKTIATEVVNLTKDYLASHGVNANVEFSWGTTEVKVPDLADAIVEITETGSSLRANDLKIIDTVLETTTRFIANKKAYEDPKKRAKIDRIVMMIQSVINAVPKTCLMLNAPKDELDAILEILPNDNPTVSTLASGDWIDIVAVIDKKEVRYIIPKLKEHGAKSIVEIPVSKIVE</sequence>
<evidence type="ECO:0000259" key="18">
    <source>
        <dbReference type="Pfam" id="PF01634"/>
    </source>
</evidence>
<evidence type="ECO:0000256" key="12">
    <source>
        <dbReference type="ARBA" id="ARBA00022723"/>
    </source>
</evidence>
<evidence type="ECO:0000256" key="10">
    <source>
        <dbReference type="ARBA" id="ARBA00022676"/>
    </source>
</evidence>
<comment type="function">
    <text evidence="17">Catalyzes the condensation of ATP and 5-phosphoribose 1-diphosphate to form N'-(5'-phosphoribosyl)-ATP (PR-ATP). Has a crucial role in the pathway because the rate of histidine biosynthesis seems to be controlled primarily by regulation of HisG enzymatic activity.</text>
</comment>
<dbReference type="SUPFAM" id="SSF54913">
    <property type="entry name" value="GlnB-like"/>
    <property type="match status" value="1"/>
</dbReference>
<dbReference type="GO" id="GO:0000287">
    <property type="term" value="F:magnesium ion binding"/>
    <property type="evidence" value="ECO:0007669"/>
    <property type="project" value="InterPro"/>
</dbReference>
<evidence type="ECO:0000256" key="5">
    <source>
        <dbReference type="ARBA" id="ARBA00007955"/>
    </source>
</evidence>
<dbReference type="Pfam" id="PF08029">
    <property type="entry name" value="HisG_C"/>
    <property type="match status" value="1"/>
</dbReference>
<dbReference type="GO" id="GO:0005524">
    <property type="term" value="F:ATP binding"/>
    <property type="evidence" value="ECO:0007669"/>
    <property type="project" value="UniProtKB-KW"/>
</dbReference>
<dbReference type="EC" id="2.4.2.17" evidence="6"/>
<comment type="cofactor">
    <cofactor evidence="2">
        <name>Mg(2+)</name>
        <dbReference type="ChEBI" id="CHEBI:18420"/>
    </cofactor>
</comment>
<keyword evidence="11 20" id="KW-0808">Transferase</keyword>
<comment type="subcellular location">
    <subcellularLocation>
        <location evidence="3">Cytoplasm</location>
    </subcellularLocation>
</comment>